<comment type="similarity">
    <text evidence="1">Belongs to the aspartate-semialdehyde dehydrogenase family.</text>
</comment>
<feature type="domain" description="Semialdehyde dehydrogenase NAD-binding" evidence="2">
    <location>
        <begin position="6"/>
        <end position="74"/>
    </location>
</feature>
<protein>
    <submittedName>
        <fullName evidence="3">Aspartate-semialdehyde dehydrogenase</fullName>
    </submittedName>
</protein>
<reference evidence="3 4" key="1">
    <citation type="submission" date="2020-06" db="EMBL/GenBank/DDBJ databases">
        <title>Photobacterium damselae subsp. damselae comparative genomics.</title>
        <authorList>
            <person name="Osorio C.R."/>
        </authorList>
    </citation>
    <scope>NUCLEOTIDE SEQUENCE [LARGE SCALE GENOMIC DNA]</scope>
    <source>
        <strain evidence="3 4">TW250/03</strain>
    </source>
</reference>
<dbReference type="Proteomes" id="UP000533429">
    <property type="component" value="Unassembled WGS sequence"/>
</dbReference>
<feature type="non-terminal residue" evidence="3">
    <location>
        <position position="74"/>
    </location>
</feature>
<evidence type="ECO:0000313" key="3">
    <source>
        <dbReference type="EMBL" id="NVO99279.1"/>
    </source>
</evidence>
<dbReference type="SMART" id="SM00859">
    <property type="entry name" value="Semialdhyde_dh"/>
    <property type="match status" value="1"/>
</dbReference>
<dbReference type="SUPFAM" id="SSF51735">
    <property type="entry name" value="NAD(P)-binding Rossmann-fold domains"/>
    <property type="match status" value="1"/>
</dbReference>
<comment type="caution">
    <text evidence="3">The sequence shown here is derived from an EMBL/GenBank/DDBJ whole genome shotgun (WGS) entry which is preliminary data.</text>
</comment>
<sequence length="74" mass="8179">MSQEFDIAILGATGAVGEAMVEVLEERQFPVRNLYLLASDRSAGKVLRFKGKSARVTDVEDFDWSQVQIALFSA</sequence>
<dbReference type="PANTHER" id="PTHR46278">
    <property type="entry name" value="DEHYDROGENASE, PUTATIVE-RELATED"/>
    <property type="match status" value="1"/>
</dbReference>
<dbReference type="EMBL" id="JABXOR010000222">
    <property type="protein sequence ID" value="NVO99279.1"/>
    <property type="molecule type" value="Genomic_DNA"/>
</dbReference>
<dbReference type="PANTHER" id="PTHR46278:SF2">
    <property type="entry name" value="ASPARTATE-SEMIALDEHYDE DEHYDROGENASE"/>
    <property type="match status" value="1"/>
</dbReference>
<evidence type="ECO:0000259" key="2">
    <source>
        <dbReference type="SMART" id="SM00859"/>
    </source>
</evidence>
<dbReference type="Gene3D" id="3.40.50.720">
    <property type="entry name" value="NAD(P)-binding Rossmann-like Domain"/>
    <property type="match status" value="1"/>
</dbReference>
<organism evidence="3 4">
    <name type="scientific">Photobacterium damselae subsp. damselae</name>
    <name type="common">Listonella damsela</name>
    <dbReference type="NCBI Taxonomy" id="85581"/>
    <lineage>
        <taxon>Bacteria</taxon>
        <taxon>Pseudomonadati</taxon>
        <taxon>Pseudomonadota</taxon>
        <taxon>Gammaproteobacteria</taxon>
        <taxon>Vibrionales</taxon>
        <taxon>Vibrionaceae</taxon>
        <taxon>Photobacterium</taxon>
    </lineage>
</organism>
<proteinExistence type="inferred from homology"/>
<dbReference type="Pfam" id="PF01118">
    <property type="entry name" value="Semialdhyde_dh"/>
    <property type="match status" value="1"/>
</dbReference>
<dbReference type="GO" id="GO:0051287">
    <property type="term" value="F:NAD binding"/>
    <property type="evidence" value="ECO:0007669"/>
    <property type="project" value="InterPro"/>
</dbReference>
<dbReference type="GO" id="GO:0016620">
    <property type="term" value="F:oxidoreductase activity, acting on the aldehyde or oxo group of donors, NAD or NADP as acceptor"/>
    <property type="evidence" value="ECO:0007669"/>
    <property type="project" value="InterPro"/>
</dbReference>
<accession>A0A850QRE1</accession>
<evidence type="ECO:0000256" key="1">
    <source>
        <dbReference type="ARBA" id="ARBA00010584"/>
    </source>
</evidence>
<dbReference type="InterPro" id="IPR036291">
    <property type="entry name" value="NAD(P)-bd_dom_sf"/>
</dbReference>
<dbReference type="AlphaFoldDB" id="A0A850QRE1"/>
<dbReference type="InterPro" id="IPR000534">
    <property type="entry name" value="Semialdehyde_DH_NAD-bd"/>
</dbReference>
<evidence type="ECO:0000313" key="4">
    <source>
        <dbReference type="Proteomes" id="UP000533429"/>
    </source>
</evidence>
<gene>
    <name evidence="3" type="ORF">HWA77_03540</name>
</gene>
<name>A0A850QRE1_PHODD</name>